<keyword evidence="2" id="KW-1185">Reference proteome</keyword>
<sequence length="139" mass="16015">IMVDSFILDLSRTCKILTVHAVCEKITPEALHQLYKNMIEGSTKLRCLSIGALKDQCFSFLKLIGIIYRDDTFFSNKDIEVLLKEDNKFDIKYSIFEGKMEIILGCQVFENDYGALFIVMYDTQESVQRAKNRSVPDII</sequence>
<proteinExistence type="predicted"/>
<evidence type="ECO:0000313" key="1">
    <source>
        <dbReference type="EMBL" id="GMS97379.1"/>
    </source>
</evidence>
<reference evidence="1" key="1">
    <citation type="submission" date="2023-10" db="EMBL/GenBank/DDBJ databases">
        <title>Genome assembly of Pristionchus species.</title>
        <authorList>
            <person name="Yoshida K."/>
            <person name="Sommer R.J."/>
        </authorList>
    </citation>
    <scope>NUCLEOTIDE SEQUENCE</scope>
    <source>
        <strain evidence="1">RS0144</strain>
    </source>
</reference>
<name>A0AAV5TSF1_9BILA</name>
<organism evidence="1 2">
    <name type="scientific">Pristionchus entomophagus</name>
    <dbReference type="NCBI Taxonomy" id="358040"/>
    <lineage>
        <taxon>Eukaryota</taxon>
        <taxon>Metazoa</taxon>
        <taxon>Ecdysozoa</taxon>
        <taxon>Nematoda</taxon>
        <taxon>Chromadorea</taxon>
        <taxon>Rhabditida</taxon>
        <taxon>Rhabditina</taxon>
        <taxon>Diplogasteromorpha</taxon>
        <taxon>Diplogasteroidea</taxon>
        <taxon>Neodiplogasteridae</taxon>
        <taxon>Pristionchus</taxon>
    </lineage>
</organism>
<comment type="caution">
    <text evidence="1">The sequence shown here is derived from an EMBL/GenBank/DDBJ whole genome shotgun (WGS) entry which is preliminary data.</text>
</comment>
<dbReference type="Proteomes" id="UP001432027">
    <property type="component" value="Unassembled WGS sequence"/>
</dbReference>
<dbReference type="EMBL" id="BTSX01000004">
    <property type="protein sequence ID" value="GMS97379.1"/>
    <property type="molecule type" value="Genomic_DNA"/>
</dbReference>
<gene>
    <name evidence="1" type="ORF">PENTCL1PPCAC_19554</name>
</gene>
<evidence type="ECO:0000313" key="2">
    <source>
        <dbReference type="Proteomes" id="UP001432027"/>
    </source>
</evidence>
<feature type="non-terminal residue" evidence="1">
    <location>
        <position position="1"/>
    </location>
</feature>
<protein>
    <submittedName>
        <fullName evidence="1">Uncharacterized protein</fullName>
    </submittedName>
</protein>
<accession>A0AAV5TSF1</accession>
<dbReference type="AlphaFoldDB" id="A0AAV5TSF1"/>